<sequence length="304" mass="34507">MDYLNIQTYEELLVREGFHPDLDFYPKGERRFGDVLGPYRFVKKILCGISSCHTPHLHGYLITTSDGFETAIGGDCGARHFGVRFTKERRRVESAMRRDQRIKAIQNLILTLPDMITTIRQLENDYRTLQDLKMRLMGATTPNFVKQLKERAERDGATITRSEPMTKDEAAAYFATSNKQNRTKQDWPQKEVFVAKLDGLSFFKVQFKDLLVTNLLEPLNRLSQTRAEEIEEMGPKELARTAKWVGNVPREIANAQSAIDAGKRFFAADNISKLVHLGADNSALAPMILDLRGQSDSSIRPVVA</sequence>
<evidence type="ECO:0000313" key="1">
    <source>
        <dbReference type="EMBL" id="KKN97493.1"/>
    </source>
</evidence>
<organism evidence="1">
    <name type="scientific">marine sediment metagenome</name>
    <dbReference type="NCBI Taxonomy" id="412755"/>
    <lineage>
        <taxon>unclassified sequences</taxon>
        <taxon>metagenomes</taxon>
        <taxon>ecological metagenomes</taxon>
    </lineage>
</organism>
<reference evidence="1" key="1">
    <citation type="journal article" date="2015" name="Nature">
        <title>Complex archaea that bridge the gap between prokaryotes and eukaryotes.</title>
        <authorList>
            <person name="Spang A."/>
            <person name="Saw J.H."/>
            <person name="Jorgensen S.L."/>
            <person name="Zaremba-Niedzwiedzka K."/>
            <person name="Martijn J."/>
            <person name="Lind A.E."/>
            <person name="van Eijk R."/>
            <person name="Schleper C."/>
            <person name="Guy L."/>
            <person name="Ettema T.J."/>
        </authorList>
    </citation>
    <scope>NUCLEOTIDE SEQUENCE</scope>
</reference>
<proteinExistence type="predicted"/>
<name>A0A0F9XYN5_9ZZZZ</name>
<comment type="caution">
    <text evidence="1">The sequence shown here is derived from an EMBL/GenBank/DDBJ whole genome shotgun (WGS) entry which is preliminary data.</text>
</comment>
<dbReference type="AlphaFoldDB" id="A0A0F9XYN5"/>
<accession>A0A0F9XYN5</accession>
<dbReference type="EMBL" id="LAZR01000057">
    <property type="protein sequence ID" value="KKN97493.1"/>
    <property type="molecule type" value="Genomic_DNA"/>
</dbReference>
<protein>
    <submittedName>
        <fullName evidence="1">Uncharacterized protein</fullName>
    </submittedName>
</protein>
<gene>
    <name evidence="1" type="ORF">LCGC14_0156120</name>
</gene>